<dbReference type="RefSeq" id="WP_321397534.1">
    <property type="nucleotide sequence ID" value="NZ_CP139487.1"/>
</dbReference>
<name>A0AAX4HSE7_9BACT</name>
<proteinExistence type="predicted"/>
<keyword evidence="1" id="KW-0436">Ligase</keyword>
<dbReference type="InterPro" id="IPR011718">
    <property type="entry name" value="GshA"/>
</dbReference>
<organism evidence="1 2">
    <name type="scientific">Peredibacter starrii</name>
    <dbReference type="NCBI Taxonomy" id="28202"/>
    <lineage>
        <taxon>Bacteria</taxon>
        <taxon>Pseudomonadati</taxon>
        <taxon>Bdellovibrionota</taxon>
        <taxon>Bacteriovoracia</taxon>
        <taxon>Bacteriovoracales</taxon>
        <taxon>Bacteriovoracaceae</taxon>
        <taxon>Peredibacter</taxon>
    </lineage>
</organism>
<keyword evidence="2" id="KW-1185">Reference proteome</keyword>
<dbReference type="KEGG" id="psti:SOO65_04360"/>
<accession>A0AAX4HSE7</accession>
<dbReference type="EMBL" id="CP139487">
    <property type="protein sequence ID" value="WPU65971.1"/>
    <property type="molecule type" value="Genomic_DNA"/>
</dbReference>
<evidence type="ECO:0000313" key="1">
    <source>
        <dbReference type="EMBL" id="WPU65971.1"/>
    </source>
</evidence>
<dbReference type="Proteomes" id="UP001324634">
    <property type="component" value="Chromosome"/>
</dbReference>
<evidence type="ECO:0000313" key="2">
    <source>
        <dbReference type="Proteomes" id="UP001324634"/>
    </source>
</evidence>
<sequence>MSFKVNTKAELEQFFCHNLNAINEWIDKAQAALPQPLTSSVDVRESKTKFAPVDHNMYPAGFNNLCSKDLLFCADHFRERFDQIKPNLNRVGILPESHTKNKYYLDHLYKLKSTIEMSDANVIFFSPDSNLFVEIGGDVAVLESFSGHKIEIHRAQVQDGQFISYTPGVKFDFEAVVLNNDQSVPLEVDWKSIKTPVLPSPYVGWFKRQKIHHFKHYRETANAFANHFGINPDLIQAHFSYVENIDFNTKEGLDELGNEVDKLLATLPAGSSVFAKASQGTYGMGISVVSSGEEIRSMNRKGRNKMDVGKNNLKFTSVLIQEGVETVVKYDDAPAEVTIYLVNGKSSGGFMRTNPLKGTQANLNSQGMIYQKLCLSDVKQDCDHKIKEAVYSVIARLSTLAASYEMKELME</sequence>
<dbReference type="GO" id="GO:0004357">
    <property type="term" value="F:glutamate-cysteine ligase activity"/>
    <property type="evidence" value="ECO:0007669"/>
    <property type="project" value="UniProtKB-EC"/>
</dbReference>
<reference evidence="1 2" key="1">
    <citation type="submission" date="2023-11" db="EMBL/GenBank/DDBJ databases">
        <title>Peredibacter starrii A3.12.</title>
        <authorList>
            <person name="Mitchell R.J."/>
        </authorList>
    </citation>
    <scope>NUCLEOTIDE SEQUENCE [LARGE SCALE GENOMIC DNA]</scope>
    <source>
        <strain evidence="1 2">A3.12</strain>
    </source>
</reference>
<gene>
    <name evidence="1" type="ORF">SOO65_04360</name>
</gene>
<dbReference type="Pfam" id="PF08886">
    <property type="entry name" value="GshA"/>
    <property type="match status" value="1"/>
</dbReference>
<dbReference type="AlphaFoldDB" id="A0AAX4HSE7"/>
<dbReference type="EC" id="6.3.2.2" evidence="1"/>
<dbReference type="InterPro" id="IPR042520">
    <property type="entry name" value="GshA_N"/>
</dbReference>
<dbReference type="Gene3D" id="3.40.50.11280">
    <property type="entry name" value="Glutamate-cysteine ligase, N-terminal domain"/>
    <property type="match status" value="1"/>
</dbReference>
<protein>
    <submittedName>
        <fullName evidence="1">Glutamate--cysteine ligase</fullName>
        <ecNumber evidence="1">6.3.2.2</ecNumber>
    </submittedName>
</protein>